<evidence type="ECO:0000313" key="1">
    <source>
        <dbReference type="EMBL" id="EJK72180.1"/>
    </source>
</evidence>
<evidence type="ECO:0000313" key="2">
    <source>
        <dbReference type="Proteomes" id="UP000266841"/>
    </source>
</evidence>
<keyword evidence="2" id="KW-1185">Reference proteome</keyword>
<organism evidence="1 2">
    <name type="scientific">Thalassiosira oceanica</name>
    <name type="common">Marine diatom</name>
    <dbReference type="NCBI Taxonomy" id="159749"/>
    <lineage>
        <taxon>Eukaryota</taxon>
        <taxon>Sar</taxon>
        <taxon>Stramenopiles</taxon>
        <taxon>Ochrophyta</taxon>
        <taxon>Bacillariophyta</taxon>
        <taxon>Coscinodiscophyceae</taxon>
        <taxon>Thalassiosirophycidae</taxon>
        <taxon>Thalassiosirales</taxon>
        <taxon>Thalassiosiraceae</taxon>
        <taxon>Thalassiosira</taxon>
    </lineage>
</organism>
<sequence length="315" mass="34230">MSSEIFRRETEGVVTGETAAALYTLCRPPSSTACLPGDGRQRPLKEAQGQQCHSVTPDEIASDVRLSGKRLGVDFMVVAHKAIGSYDGAAEMAMEPEIASSTMKESRGWHWPGGNNKPGALAIDYRKRVLTCVGLMMHGPVISKDYEIVPMNDLPAAKSWVETIGFDPIGDFGGLVVEDCFKLTVWARTNEALPSIPLPSDPDDPSRKLPHCAHINFKVLPVQMVPSANLLLWLYYRCVPAITIGASLDPQKIAIIDEDETVTTSYVTVDPITLLSETNWTDNGPAIVAAIRDKTKVPTIDAYYLDSIFGKGVNG</sequence>
<gene>
    <name evidence="1" type="ORF">THAOC_06315</name>
</gene>
<dbReference type="AlphaFoldDB" id="K0T3E2"/>
<accession>K0T3E2</accession>
<name>K0T3E2_THAOC</name>
<comment type="caution">
    <text evidence="1">The sequence shown here is derived from an EMBL/GenBank/DDBJ whole genome shotgun (WGS) entry which is preliminary data.</text>
</comment>
<proteinExistence type="predicted"/>
<protein>
    <submittedName>
        <fullName evidence="1">Uncharacterized protein</fullName>
    </submittedName>
</protein>
<reference evidence="1 2" key="1">
    <citation type="journal article" date="2012" name="Genome Biol.">
        <title>Genome and low-iron response of an oceanic diatom adapted to chronic iron limitation.</title>
        <authorList>
            <person name="Lommer M."/>
            <person name="Specht M."/>
            <person name="Roy A.S."/>
            <person name="Kraemer L."/>
            <person name="Andreson R."/>
            <person name="Gutowska M.A."/>
            <person name="Wolf J."/>
            <person name="Bergner S.V."/>
            <person name="Schilhabel M.B."/>
            <person name="Klostermeier U.C."/>
            <person name="Beiko R.G."/>
            <person name="Rosenstiel P."/>
            <person name="Hippler M."/>
            <person name="Laroche J."/>
        </authorList>
    </citation>
    <scope>NUCLEOTIDE SEQUENCE [LARGE SCALE GENOMIC DNA]</scope>
    <source>
        <strain evidence="1 2">CCMP1005</strain>
    </source>
</reference>
<feature type="non-terminal residue" evidence="1">
    <location>
        <position position="315"/>
    </location>
</feature>
<dbReference type="EMBL" id="AGNL01006257">
    <property type="protein sequence ID" value="EJK72180.1"/>
    <property type="molecule type" value="Genomic_DNA"/>
</dbReference>
<dbReference type="Proteomes" id="UP000266841">
    <property type="component" value="Unassembled WGS sequence"/>
</dbReference>